<dbReference type="PANTHER" id="PTHR20661:SF0">
    <property type="entry name" value="PHOSPHATIDYLINOSITOL-GLYCAN BIOSYNTHESIS CLASS W PROTEIN"/>
    <property type="match status" value="1"/>
</dbReference>
<dbReference type="Pfam" id="PF06423">
    <property type="entry name" value="GWT1"/>
    <property type="match status" value="1"/>
</dbReference>
<keyword evidence="5" id="KW-0337">GPI-anchor biosynthesis</keyword>
<feature type="transmembrane region" description="Helical" evidence="5">
    <location>
        <begin position="288"/>
        <end position="307"/>
    </location>
</feature>
<keyword evidence="3 5" id="KW-1133">Transmembrane helix</keyword>
<keyword evidence="5" id="KW-0012">Acyltransferase</keyword>
<dbReference type="PIRSF" id="PIRSF017321">
    <property type="entry name" value="GWT1"/>
    <property type="match status" value="1"/>
</dbReference>
<reference evidence="6 7" key="1">
    <citation type="submission" date="2023-09" db="EMBL/GenBank/DDBJ databases">
        <title>Nesidiocoris tenuis whole genome shotgun sequence.</title>
        <authorList>
            <person name="Shibata T."/>
            <person name="Shimoda M."/>
            <person name="Kobayashi T."/>
            <person name="Uehara T."/>
        </authorList>
    </citation>
    <scope>NUCLEOTIDE SEQUENCE [LARGE SCALE GENOMIC DNA]</scope>
    <source>
        <strain evidence="6 7">Japan</strain>
    </source>
</reference>
<evidence type="ECO:0000313" key="7">
    <source>
        <dbReference type="Proteomes" id="UP001307889"/>
    </source>
</evidence>
<evidence type="ECO:0000256" key="1">
    <source>
        <dbReference type="ARBA" id="ARBA00004141"/>
    </source>
</evidence>
<evidence type="ECO:0000256" key="2">
    <source>
        <dbReference type="ARBA" id="ARBA00022692"/>
    </source>
</evidence>
<feature type="transmembrane region" description="Helical" evidence="5">
    <location>
        <begin position="404"/>
        <end position="425"/>
    </location>
</feature>
<keyword evidence="5" id="KW-0256">Endoplasmic reticulum</keyword>
<keyword evidence="5" id="KW-0808">Transferase</keyword>
<comment type="function">
    <text evidence="5">A acetyltransferase, which acetylates the inositol ring of phosphatidylinositol during biosynthesis of GPI-anchor.</text>
</comment>
<gene>
    <name evidence="6" type="ORF">NTJ_02424</name>
</gene>
<feature type="transmembrane region" description="Helical" evidence="5">
    <location>
        <begin position="121"/>
        <end position="145"/>
    </location>
</feature>
<feature type="transmembrane region" description="Helical" evidence="5">
    <location>
        <begin position="354"/>
        <end position="379"/>
    </location>
</feature>
<proteinExistence type="inferred from homology"/>
<evidence type="ECO:0000313" key="6">
    <source>
        <dbReference type="EMBL" id="BES89617.1"/>
    </source>
</evidence>
<evidence type="ECO:0000256" key="5">
    <source>
        <dbReference type="RuleBase" id="RU280819"/>
    </source>
</evidence>
<feature type="transmembrane region" description="Helical" evidence="5">
    <location>
        <begin position="79"/>
        <end position="100"/>
    </location>
</feature>
<feature type="transmembrane region" description="Helical" evidence="5">
    <location>
        <begin position="55"/>
        <end position="73"/>
    </location>
</feature>
<feature type="transmembrane region" description="Helical" evidence="5">
    <location>
        <begin position="431"/>
        <end position="451"/>
    </location>
</feature>
<dbReference type="Proteomes" id="UP001307889">
    <property type="component" value="Chromosome 1"/>
</dbReference>
<keyword evidence="2 5" id="KW-0812">Transmembrane</keyword>
<evidence type="ECO:0000256" key="4">
    <source>
        <dbReference type="ARBA" id="ARBA00023136"/>
    </source>
</evidence>
<keyword evidence="4 5" id="KW-0472">Membrane</keyword>
<comment type="similarity">
    <text evidence="5">Belongs to the PIGW family.</text>
</comment>
<dbReference type="PANTHER" id="PTHR20661">
    <property type="entry name" value="PHOSPHATIDYLINOSITOL-GLYCAN BIOSYNTHESIS CLASS W PROTEIN"/>
    <property type="match status" value="1"/>
</dbReference>
<accession>A0ABN7AH02</accession>
<feature type="transmembrane region" description="Helical" evidence="5">
    <location>
        <begin position="217"/>
        <end position="239"/>
    </location>
</feature>
<keyword evidence="7" id="KW-1185">Reference proteome</keyword>
<name>A0ABN7AH02_9HEMI</name>
<sequence length="459" mass="51008">MEDPSSYRKFHEKYLTNLQGSSVFEILCLLGTVLMVGFLSLYLRIRFKVDSPSSTFIVDVLTFICPCIALLTIFNGQVLLWFCILAAGSIMIVINELFINHSKVSVSSAMESKVVVKKRSFITNFKSVISLLTVICILAVDFTVFPLRHAKTETYGYSLMDTGVGFFIVSNGLTFNTRRIENLVKKSLVANVPLLILGLIRYASVEKIYYQKHATEYGVHWNFFFTLAFVKFLGAVLIAKMPRHSLTLASTILAVHHAVLETGVGDWVISDAPRSDLLSANREGIVSIPGYLSLYLASVGLGKWLVFSNGHSSCLKDELFKGLILLTGGATSLSVLVAYDNVYLPSRRLANLTFVLWISTLCLLVIGIILIWEIVIILISRRREVNIFPGETVLTLEAISANNLLFFLVGNVLTGAVNMAVHTLLVTSTLSLLIILAYTVTTCAIVTYLYLKRLTLKFW</sequence>
<dbReference type="EMBL" id="AP028909">
    <property type="protein sequence ID" value="BES89617.1"/>
    <property type="molecule type" value="Genomic_DNA"/>
</dbReference>
<organism evidence="6 7">
    <name type="scientific">Nesidiocoris tenuis</name>
    <dbReference type="NCBI Taxonomy" id="355587"/>
    <lineage>
        <taxon>Eukaryota</taxon>
        <taxon>Metazoa</taxon>
        <taxon>Ecdysozoa</taxon>
        <taxon>Arthropoda</taxon>
        <taxon>Hexapoda</taxon>
        <taxon>Insecta</taxon>
        <taxon>Pterygota</taxon>
        <taxon>Neoptera</taxon>
        <taxon>Paraneoptera</taxon>
        <taxon>Hemiptera</taxon>
        <taxon>Heteroptera</taxon>
        <taxon>Panheteroptera</taxon>
        <taxon>Cimicomorpha</taxon>
        <taxon>Miridae</taxon>
        <taxon>Dicyphina</taxon>
        <taxon>Nesidiocoris</taxon>
    </lineage>
</organism>
<protein>
    <recommendedName>
        <fullName evidence="5">Phosphatidylinositol-glycan biosynthesis class W protein</fullName>
        <ecNumber evidence="5">2.3.-.-</ecNumber>
    </recommendedName>
</protein>
<dbReference type="InterPro" id="IPR009447">
    <property type="entry name" value="PIGW/GWT1"/>
</dbReference>
<evidence type="ECO:0000256" key="3">
    <source>
        <dbReference type="ARBA" id="ARBA00022989"/>
    </source>
</evidence>
<feature type="transmembrane region" description="Helical" evidence="5">
    <location>
        <begin position="20"/>
        <end position="43"/>
    </location>
</feature>
<feature type="transmembrane region" description="Helical" evidence="5">
    <location>
        <begin position="319"/>
        <end position="339"/>
    </location>
</feature>
<dbReference type="EC" id="2.3.-.-" evidence="5"/>
<comment type="subcellular location">
    <subcellularLocation>
        <location evidence="5">Endoplasmic reticulum membrane</location>
        <topology evidence="5">Multi-pass membrane protein</topology>
    </subcellularLocation>
    <subcellularLocation>
        <location evidence="1">Membrane</location>
        <topology evidence="1">Multi-pass membrane protein</topology>
    </subcellularLocation>
</comment>
<feature type="transmembrane region" description="Helical" evidence="5">
    <location>
        <begin position="157"/>
        <end position="176"/>
    </location>
</feature>
<feature type="transmembrane region" description="Helical" evidence="5">
    <location>
        <begin position="188"/>
        <end position="205"/>
    </location>
</feature>
<comment type="pathway">
    <text evidence="5">Glycolipid biosynthesis; glycosylphosphatidylinositol-anchor biosynthesis.</text>
</comment>
<feature type="transmembrane region" description="Helical" evidence="5">
    <location>
        <begin position="246"/>
        <end position="268"/>
    </location>
</feature>